<dbReference type="EMBL" id="JAYERP010000001">
    <property type="protein sequence ID" value="MEA3570998.1"/>
    <property type="molecule type" value="Genomic_DNA"/>
</dbReference>
<dbReference type="InterPro" id="IPR014718">
    <property type="entry name" value="GH-type_carb-bd"/>
</dbReference>
<dbReference type="Gene3D" id="2.70.98.10">
    <property type="match status" value="1"/>
</dbReference>
<proteinExistence type="predicted"/>
<evidence type="ECO:0000313" key="2">
    <source>
        <dbReference type="Proteomes" id="UP001292216"/>
    </source>
</evidence>
<protein>
    <submittedName>
        <fullName evidence="1">Aldose 1-epimerase</fullName>
    </submittedName>
</protein>
<dbReference type="Pfam" id="PF01263">
    <property type="entry name" value="Aldose_epim"/>
    <property type="match status" value="1"/>
</dbReference>
<organism evidence="1 2">
    <name type="scientific">Paenibacillus phoenicis</name>
    <dbReference type="NCBI Taxonomy" id="554117"/>
    <lineage>
        <taxon>Bacteria</taxon>
        <taxon>Bacillati</taxon>
        <taxon>Bacillota</taxon>
        <taxon>Bacilli</taxon>
        <taxon>Bacillales</taxon>
        <taxon>Paenibacillaceae</taxon>
        <taxon>Paenibacillus</taxon>
    </lineage>
</organism>
<dbReference type="CDD" id="cd01081">
    <property type="entry name" value="Aldose_epim"/>
    <property type="match status" value="1"/>
</dbReference>
<dbReference type="Proteomes" id="UP001292216">
    <property type="component" value="Unassembled WGS sequence"/>
</dbReference>
<dbReference type="PANTHER" id="PTHR10091">
    <property type="entry name" value="ALDOSE-1-EPIMERASE"/>
    <property type="match status" value="1"/>
</dbReference>
<dbReference type="PANTHER" id="PTHR10091:SF0">
    <property type="entry name" value="GALACTOSE MUTAROTASE"/>
    <property type="match status" value="1"/>
</dbReference>
<name>A0ABU5PM37_9BACL</name>
<evidence type="ECO:0000313" key="1">
    <source>
        <dbReference type="EMBL" id="MEA3570998.1"/>
    </source>
</evidence>
<comment type="caution">
    <text evidence="1">The sequence shown here is derived from an EMBL/GenBank/DDBJ whole genome shotgun (WGS) entry which is preliminary data.</text>
</comment>
<reference evidence="1 2" key="1">
    <citation type="submission" date="2023-12" db="EMBL/GenBank/DDBJ databases">
        <title>Whole genome sequencing of Paenibacillus phoenicis isolated from the Phoenix Mars Lander spacecraft assembly facility.</title>
        <authorList>
            <person name="Garcia A."/>
            <person name="Venkateswaran K."/>
        </authorList>
    </citation>
    <scope>NUCLEOTIDE SEQUENCE [LARGE SCALE GENOMIC DNA]</scope>
    <source>
        <strain evidence="1 2">3PO2SA</strain>
    </source>
</reference>
<dbReference type="InterPro" id="IPR011013">
    <property type="entry name" value="Gal_mutarotase_sf_dom"/>
</dbReference>
<accession>A0ABU5PM37</accession>
<keyword evidence="2" id="KW-1185">Reference proteome</keyword>
<dbReference type="RefSeq" id="WP_323077683.1">
    <property type="nucleotide sequence ID" value="NZ_CBCSKM010000008.1"/>
</dbReference>
<gene>
    <name evidence="1" type="ORF">U9M73_13485</name>
</gene>
<dbReference type="InterPro" id="IPR008183">
    <property type="entry name" value="Aldose_1/G6P_1-epimerase"/>
</dbReference>
<dbReference type="SUPFAM" id="SSF74650">
    <property type="entry name" value="Galactose mutarotase-like"/>
    <property type="match status" value="1"/>
</dbReference>
<sequence>MKKVTKGQWNGYDTYILHSRELEVTLLPRLGNNVIRIWDNVQQRDVLRHPEENELDFYLQKPYHFGIPLLTPPGRIRRGKFTYAGQEYQFDRNTANDNHIHGLHRTQSWCVSDIEEDDEGCTITTEFKTSDDPNWIRQYPEPLKLEMTLRLQGARLTQTFKITHLGQNPAPFGLGLHTWFRIDGEPGRWKVKLPVTELYELDEENIPNGKTAPLGIWDALNSGMNLQGVNCDTMLRIGDKPVEALMLRDDGYGLRYAADPEYFKFWVIYSKGEADQFFCIEPYTWLPDAPNLNLPASETGLIELTPQQTLELNLSLEMIYPNTGNDNEA</sequence>